<accession>A0A8H4IZS6</accession>
<comment type="caution">
    <text evidence="3">The sequence shown here is derived from an EMBL/GenBank/DDBJ whole genome shotgun (WGS) entry which is preliminary data.</text>
</comment>
<keyword evidence="2" id="KW-0472">Membrane</keyword>
<protein>
    <submittedName>
        <fullName evidence="3">Uncharacterized protein</fullName>
    </submittedName>
</protein>
<keyword evidence="1" id="KW-0175">Coiled coil</keyword>
<dbReference type="PANTHER" id="PTHR38887:SF1">
    <property type="entry name" value="RAS MODIFICATION PROTEIN ERF4"/>
    <property type="match status" value="1"/>
</dbReference>
<sequence length="333" mass="36682">MAFRTASKPRSQAVEMVSQSAISSSSSSRILARPVVVPQVTSLHVKSFSPFSRAYAPALADLPEPISQVEFLSFIDGLNSIFVSNTFSQLGWLLTFIPIVIPVLVVQIIGGLCHVLSSLSSFVVTFIGTKTYVNRANRELFGPRGLRCEILSTKKMMKAVGALDAGNNGKLKLPAPSELDELEYYEGNTEMAAAAEDPQVRRARAVQGFAMPLSWDVSKDPMISGFMRAHMRALNNRSLMGVVKGRAKGLQATTEEARVLASELATINREIASMERQGHTPGNLNMTFAEKLEKRKQIIEEVKLMCSQKLVKSDKKEEAVANRLLWIVIKRIE</sequence>
<evidence type="ECO:0000313" key="4">
    <source>
        <dbReference type="Proteomes" id="UP000572817"/>
    </source>
</evidence>
<dbReference type="InterPro" id="IPR053221">
    <property type="entry name" value="Burnettramic_acid_biosynth"/>
</dbReference>
<reference evidence="3" key="1">
    <citation type="submission" date="2020-04" db="EMBL/GenBank/DDBJ databases">
        <title>Genome Assembly and Annotation of Botryosphaeria dothidea sdau 11-99, a Latent Pathogen of Apple Fruit Ring Rot in China.</title>
        <authorList>
            <person name="Yu C."/>
            <person name="Diao Y."/>
            <person name="Lu Q."/>
            <person name="Zhao J."/>
            <person name="Cui S."/>
            <person name="Peng C."/>
            <person name="He B."/>
            <person name="Liu H."/>
        </authorList>
    </citation>
    <scope>NUCLEOTIDE SEQUENCE [LARGE SCALE GENOMIC DNA]</scope>
    <source>
        <strain evidence="3">Sdau11-99</strain>
    </source>
</reference>
<proteinExistence type="predicted"/>
<dbReference type="OrthoDB" id="3068835at2759"/>
<organism evidence="3 4">
    <name type="scientific">Botryosphaeria dothidea</name>
    <dbReference type="NCBI Taxonomy" id="55169"/>
    <lineage>
        <taxon>Eukaryota</taxon>
        <taxon>Fungi</taxon>
        <taxon>Dikarya</taxon>
        <taxon>Ascomycota</taxon>
        <taxon>Pezizomycotina</taxon>
        <taxon>Dothideomycetes</taxon>
        <taxon>Dothideomycetes incertae sedis</taxon>
        <taxon>Botryosphaeriales</taxon>
        <taxon>Botryosphaeriaceae</taxon>
        <taxon>Botryosphaeria</taxon>
    </lineage>
</organism>
<dbReference type="EMBL" id="WWBZ02000016">
    <property type="protein sequence ID" value="KAF4310410.1"/>
    <property type="molecule type" value="Genomic_DNA"/>
</dbReference>
<keyword evidence="4" id="KW-1185">Reference proteome</keyword>
<evidence type="ECO:0000256" key="1">
    <source>
        <dbReference type="SAM" id="Coils"/>
    </source>
</evidence>
<feature type="coiled-coil region" evidence="1">
    <location>
        <begin position="250"/>
        <end position="277"/>
    </location>
</feature>
<dbReference type="Proteomes" id="UP000572817">
    <property type="component" value="Unassembled WGS sequence"/>
</dbReference>
<gene>
    <name evidence="3" type="ORF">GTA08_BOTSDO02950</name>
</gene>
<feature type="transmembrane region" description="Helical" evidence="2">
    <location>
        <begin position="90"/>
        <end position="109"/>
    </location>
</feature>
<keyword evidence="2" id="KW-0812">Transmembrane</keyword>
<name>A0A8H4IZS6_9PEZI</name>
<keyword evidence="2" id="KW-1133">Transmembrane helix</keyword>
<evidence type="ECO:0000256" key="2">
    <source>
        <dbReference type="SAM" id="Phobius"/>
    </source>
</evidence>
<evidence type="ECO:0000313" key="3">
    <source>
        <dbReference type="EMBL" id="KAF4310410.1"/>
    </source>
</evidence>
<dbReference type="AlphaFoldDB" id="A0A8H4IZS6"/>
<dbReference type="PANTHER" id="PTHR38887">
    <property type="entry name" value="CHROMOSOME 21, WHOLE GENOME SHOTGUN SEQUENCE"/>
    <property type="match status" value="1"/>
</dbReference>